<dbReference type="OrthoDB" id="6117306at2759"/>
<reference evidence="1" key="1">
    <citation type="submission" date="2020-06" db="EMBL/GenBank/DDBJ databases">
        <title>Draft genome of Bugula neritina, a colonial animal packing powerful symbionts and potential medicines.</title>
        <authorList>
            <person name="Rayko M."/>
        </authorList>
    </citation>
    <scope>NUCLEOTIDE SEQUENCE [LARGE SCALE GENOMIC DNA]</scope>
    <source>
        <strain evidence="1">Kwan_BN1</strain>
    </source>
</reference>
<gene>
    <name evidence="1" type="ORF">EB796_025065</name>
</gene>
<accession>A0A7J7IT95</accession>
<proteinExistence type="predicted"/>
<dbReference type="EMBL" id="VXIV02003499">
    <property type="protein sequence ID" value="KAF6016624.1"/>
    <property type="molecule type" value="Genomic_DNA"/>
</dbReference>
<organism evidence="1 2">
    <name type="scientific">Bugula neritina</name>
    <name type="common">Brown bryozoan</name>
    <name type="synonym">Sertularia neritina</name>
    <dbReference type="NCBI Taxonomy" id="10212"/>
    <lineage>
        <taxon>Eukaryota</taxon>
        <taxon>Metazoa</taxon>
        <taxon>Spiralia</taxon>
        <taxon>Lophotrochozoa</taxon>
        <taxon>Bryozoa</taxon>
        <taxon>Gymnolaemata</taxon>
        <taxon>Cheilostomatida</taxon>
        <taxon>Flustrina</taxon>
        <taxon>Buguloidea</taxon>
        <taxon>Bugulidae</taxon>
        <taxon>Bugula</taxon>
    </lineage>
</organism>
<name>A0A7J7IT95_BUGNE</name>
<dbReference type="InterPro" id="IPR051077">
    <property type="entry name" value="Ca-dependent_lectin"/>
</dbReference>
<dbReference type="GO" id="GO:0005615">
    <property type="term" value="C:extracellular space"/>
    <property type="evidence" value="ECO:0007669"/>
    <property type="project" value="TreeGrafter"/>
</dbReference>
<dbReference type="PANTHER" id="PTHR24024:SF18">
    <property type="entry name" value="SHORT-CHAIN COLLAGEN C4-LIKE"/>
    <property type="match status" value="1"/>
</dbReference>
<keyword evidence="2" id="KW-1185">Reference proteome</keyword>
<dbReference type="PANTHER" id="PTHR24024">
    <property type="entry name" value="PULMONARY SURFACTANT-ASSOCIATED PROTEIN A"/>
    <property type="match status" value="1"/>
</dbReference>
<protein>
    <submittedName>
        <fullName evidence="1">Uncharacterized protein</fullName>
    </submittedName>
</protein>
<evidence type="ECO:0000313" key="2">
    <source>
        <dbReference type="Proteomes" id="UP000593567"/>
    </source>
</evidence>
<sequence>MAIIISIPHTHNEYQVINLRIWASSSSSSSTATGGGAQYLCMPTDPEWNKFDLKNDSYAFSWLYAAEYLSYEGYGIFPDNVHGHNVACSVCLTTGTTKLMVPAKRTCPVGWDKQYEGYLMSSYVTDTKLTFECVTWSQILFQVLRT</sequence>
<evidence type="ECO:0000313" key="1">
    <source>
        <dbReference type="EMBL" id="KAF6016624.1"/>
    </source>
</evidence>
<dbReference type="AlphaFoldDB" id="A0A7J7IT95"/>
<comment type="caution">
    <text evidence="1">The sequence shown here is derived from an EMBL/GenBank/DDBJ whole genome shotgun (WGS) entry which is preliminary data.</text>
</comment>
<dbReference type="Proteomes" id="UP000593567">
    <property type="component" value="Unassembled WGS sequence"/>
</dbReference>